<comment type="caution">
    <text evidence="3">The sequence shown here is derived from an EMBL/GenBank/DDBJ whole genome shotgun (WGS) entry which is preliminary data.</text>
</comment>
<evidence type="ECO:0000259" key="2">
    <source>
        <dbReference type="Pfam" id="PF04187"/>
    </source>
</evidence>
<dbReference type="CDD" id="cd14727">
    <property type="entry name" value="ChanN-like"/>
    <property type="match status" value="1"/>
</dbReference>
<feature type="domain" description="Haem-binding uptake Tiki superfamily ChaN" evidence="2">
    <location>
        <begin position="30"/>
        <end position="225"/>
    </location>
</feature>
<feature type="chain" id="PRO_5045751060" evidence="1">
    <location>
        <begin position="20"/>
        <end position="270"/>
    </location>
</feature>
<dbReference type="RefSeq" id="WP_405048279.1">
    <property type="nucleotide sequence ID" value="NZ_BAABHW010000001.1"/>
</dbReference>
<dbReference type="InterPro" id="IPR007314">
    <property type="entry name" value="Cofac_haem-bd_dom"/>
</dbReference>
<keyword evidence="3" id="KW-0449">Lipoprotein</keyword>
<name>A0ABP9KRW1_9RHOB</name>
<dbReference type="EMBL" id="BAABHW010000001">
    <property type="protein sequence ID" value="GAA5064638.1"/>
    <property type="molecule type" value="Genomic_DNA"/>
</dbReference>
<dbReference type="Gene3D" id="3.40.50.11550">
    <property type="match status" value="2"/>
</dbReference>
<keyword evidence="1" id="KW-0732">Signal</keyword>
<dbReference type="Pfam" id="PF04187">
    <property type="entry name" value="Cofac_haem_bdg"/>
    <property type="match status" value="1"/>
</dbReference>
<proteinExistence type="predicted"/>
<organism evidence="3 4">
    <name type="scientific">[Roseibacterium] beibuensis</name>
    <dbReference type="NCBI Taxonomy" id="1193142"/>
    <lineage>
        <taxon>Bacteria</taxon>
        <taxon>Pseudomonadati</taxon>
        <taxon>Pseudomonadota</taxon>
        <taxon>Alphaproteobacteria</taxon>
        <taxon>Rhodobacterales</taxon>
        <taxon>Roseobacteraceae</taxon>
        <taxon>Roseicyclus</taxon>
    </lineage>
</organism>
<protein>
    <submittedName>
        <fullName evidence="3">ChaN family lipoprotein</fullName>
    </submittedName>
</protein>
<feature type="signal peptide" evidence="1">
    <location>
        <begin position="1"/>
        <end position="19"/>
    </location>
</feature>
<reference evidence="4" key="1">
    <citation type="journal article" date="2019" name="Int. J. Syst. Evol. Microbiol.">
        <title>The Global Catalogue of Microorganisms (GCM) 10K type strain sequencing project: providing services to taxonomists for standard genome sequencing and annotation.</title>
        <authorList>
            <consortium name="The Broad Institute Genomics Platform"/>
            <consortium name="The Broad Institute Genome Sequencing Center for Infectious Disease"/>
            <person name="Wu L."/>
            <person name="Ma J."/>
        </authorList>
    </citation>
    <scope>NUCLEOTIDE SEQUENCE [LARGE SCALE GENOMIC DNA]</scope>
    <source>
        <strain evidence="4">JCM 18015</strain>
    </source>
</reference>
<dbReference type="SUPFAM" id="SSF159501">
    <property type="entry name" value="EreA/ChaN-like"/>
    <property type="match status" value="1"/>
</dbReference>
<dbReference type="Proteomes" id="UP001499910">
    <property type="component" value="Unassembled WGS sequence"/>
</dbReference>
<gene>
    <name evidence="3" type="ORF">GCM10023209_01350</name>
</gene>
<evidence type="ECO:0000313" key="4">
    <source>
        <dbReference type="Proteomes" id="UP001499910"/>
    </source>
</evidence>
<keyword evidence="4" id="KW-1185">Reference proteome</keyword>
<evidence type="ECO:0000256" key="1">
    <source>
        <dbReference type="SAM" id="SignalP"/>
    </source>
</evidence>
<evidence type="ECO:0000313" key="3">
    <source>
        <dbReference type="EMBL" id="GAA5064638.1"/>
    </source>
</evidence>
<sequence>MFRFVFPILMATSALPVAASEVADAVALSEAAQGADVIILGEVHDNPHHHALQADAVAAIGPTALVFEQLTEAAAASVTPELAGDAAALEEALNWAESGWPDFSYYYPLIAFAQTGPIYGAQVGREAAQAAFADGAAAAFGPDAGRYGLTTALTEEEQATREAEQMAAHCDALPEEILPGFVEAQRLRDAALAAATLEALEAHGGPVVVITGNGHARRDWGIPSILSVAAADLNVVSLGQFEETPQGDIPFDLWAVADPVERPDPCAAFR</sequence>
<accession>A0ABP9KRW1</accession>